<dbReference type="GO" id="GO:0005243">
    <property type="term" value="F:gap junction channel activity"/>
    <property type="evidence" value="ECO:0007669"/>
    <property type="project" value="TreeGrafter"/>
</dbReference>
<evidence type="ECO:0000256" key="5">
    <source>
        <dbReference type="ARBA" id="ARBA00022692"/>
    </source>
</evidence>
<keyword evidence="14" id="KW-1185">Reference proteome</keyword>
<evidence type="ECO:0000256" key="9">
    <source>
        <dbReference type="ARBA" id="ARBA00023065"/>
    </source>
</evidence>
<evidence type="ECO:0000256" key="10">
    <source>
        <dbReference type="ARBA" id="ARBA00023136"/>
    </source>
</evidence>
<comment type="caution">
    <text evidence="12">Lacks conserved residue(s) required for the propagation of feature annotation.</text>
</comment>
<evidence type="ECO:0000313" key="14">
    <source>
        <dbReference type="Proteomes" id="UP000054047"/>
    </source>
</evidence>
<sequence length="93" mass="11262">MRKSGFYLSSVYVFTKFLYFCIFSAFLGTNNTFWGWEIFRDIWSGREWNVTGHFPRVTMCDFTVRVLGALHRWTVQCVLMINMFTEKIYVFLW</sequence>
<dbReference type="OrthoDB" id="5867527at2759"/>
<dbReference type="EMBL" id="KN751100">
    <property type="protein sequence ID" value="KIH50016.1"/>
    <property type="molecule type" value="Genomic_DNA"/>
</dbReference>
<dbReference type="Pfam" id="PF00876">
    <property type="entry name" value="Innexin"/>
    <property type="match status" value="1"/>
</dbReference>
<dbReference type="PRINTS" id="PR01262">
    <property type="entry name" value="INNEXIN"/>
</dbReference>
<evidence type="ECO:0000256" key="4">
    <source>
        <dbReference type="ARBA" id="ARBA00022475"/>
    </source>
</evidence>
<keyword evidence="7" id="KW-0965">Cell junction</keyword>
<keyword evidence="11 12" id="KW-0407">Ion channel</keyword>
<evidence type="ECO:0000256" key="2">
    <source>
        <dbReference type="ARBA" id="ARBA00004651"/>
    </source>
</evidence>
<name>A0A0C2FYW0_9BILA</name>
<keyword evidence="8 12" id="KW-1133">Transmembrane helix</keyword>
<keyword evidence="4" id="KW-1003">Cell membrane</keyword>
<dbReference type="GO" id="GO:0034220">
    <property type="term" value="P:monoatomic ion transmembrane transport"/>
    <property type="evidence" value="ECO:0007669"/>
    <property type="project" value="UniProtKB-KW"/>
</dbReference>
<dbReference type="InterPro" id="IPR000990">
    <property type="entry name" value="Innexin"/>
</dbReference>
<evidence type="ECO:0000256" key="7">
    <source>
        <dbReference type="ARBA" id="ARBA00022949"/>
    </source>
</evidence>
<dbReference type="PROSITE" id="PS51013">
    <property type="entry name" value="PANNEXIN"/>
    <property type="match status" value="1"/>
</dbReference>
<dbReference type="PANTHER" id="PTHR11893">
    <property type="entry name" value="INNEXIN"/>
    <property type="match status" value="1"/>
</dbReference>
<evidence type="ECO:0000256" key="6">
    <source>
        <dbReference type="ARBA" id="ARBA00022868"/>
    </source>
</evidence>
<accession>A0A0C2FYW0</accession>
<dbReference type="Proteomes" id="UP000054047">
    <property type="component" value="Unassembled WGS sequence"/>
</dbReference>
<feature type="transmembrane region" description="Helical" evidence="12">
    <location>
        <begin position="6"/>
        <end position="27"/>
    </location>
</feature>
<dbReference type="PANTHER" id="PTHR11893:SF36">
    <property type="entry name" value="INNEXIN-5"/>
    <property type="match status" value="1"/>
</dbReference>
<evidence type="ECO:0000313" key="13">
    <source>
        <dbReference type="EMBL" id="KIH50016.1"/>
    </source>
</evidence>
<comment type="function">
    <text evidence="12">Structural component of the gap junctions.</text>
</comment>
<reference evidence="13 14" key="1">
    <citation type="submission" date="2013-12" db="EMBL/GenBank/DDBJ databases">
        <title>Draft genome of the parsitic nematode Ancylostoma duodenale.</title>
        <authorList>
            <person name="Mitreva M."/>
        </authorList>
    </citation>
    <scope>NUCLEOTIDE SEQUENCE [LARGE SCALE GENOMIC DNA]</scope>
    <source>
        <strain evidence="13 14">Zhejiang</strain>
    </source>
</reference>
<keyword evidence="3 12" id="KW-0813">Transport</keyword>
<protein>
    <recommendedName>
        <fullName evidence="12">Innexin</fullName>
    </recommendedName>
</protein>
<keyword evidence="10 12" id="KW-0472">Membrane</keyword>
<organism evidence="13 14">
    <name type="scientific">Ancylostoma duodenale</name>
    <dbReference type="NCBI Taxonomy" id="51022"/>
    <lineage>
        <taxon>Eukaryota</taxon>
        <taxon>Metazoa</taxon>
        <taxon>Ecdysozoa</taxon>
        <taxon>Nematoda</taxon>
        <taxon>Chromadorea</taxon>
        <taxon>Rhabditida</taxon>
        <taxon>Rhabditina</taxon>
        <taxon>Rhabditomorpha</taxon>
        <taxon>Strongyloidea</taxon>
        <taxon>Ancylostomatidae</taxon>
        <taxon>Ancylostomatinae</taxon>
        <taxon>Ancylostoma</taxon>
    </lineage>
</organism>
<comment type="similarity">
    <text evidence="12">Belongs to the pannexin family.</text>
</comment>
<dbReference type="GO" id="GO:0005921">
    <property type="term" value="C:gap junction"/>
    <property type="evidence" value="ECO:0007669"/>
    <property type="project" value="UniProtKB-SubCell"/>
</dbReference>
<evidence type="ECO:0000256" key="1">
    <source>
        <dbReference type="ARBA" id="ARBA00004610"/>
    </source>
</evidence>
<gene>
    <name evidence="12" type="primary">inx</name>
    <name evidence="13" type="ORF">ANCDUO_19907</name>
</gene>
<evidence type="ECO:0000256" key="8">
    <source>
        <dbReference type="ARBA" id="ARBA00022989"/>
    </source>
</evidence>
<dbReference type="AlphaFoldDB" id="A0A0C2FYW0"/>
<evidence type="ECO:0000256" key="11">
    <source>
        <dbReference type="ARBA" id="ARBA00023303"/>
    </source>
</evidence>
<comment type="subcellular location">
    <subcellularLocation>
        <location evidence="1">Cell junction</location>
        <location evidence="1">Gap junction</location>
    </subcellularLocation>
    <subcellularLocation>
        <location evidence="2 12">Cell membrane</location>
        <topology evidence="2 12">Multi-pass membrane protein</topology>
    </subcellularLocation>
</comment>
<evidence type="ECO:0000256" key="12">
    <source>
        <dbReference type="RuleBase" id="RU010713"/>
    </source>
</evidence>
<keyword evidence="6" id="KW-0303">Gap junction</keyword>
<keyword evidence="9 12" id="KW-0406">Ion transport</keyword>
<evidence type="ECO:0000256" key="3">
    <source>
        <dbReference type="ARBA" id="ARBA00022448"/>
    </source>
</evidence>
<dbReference type="GO" id="GO:0005886">
    <property type="term" value="C:plasma membrane"/>
    <property type="evidence" value="ECO:0007669"/>
    <property type="project" value="UniProtKB-SubCell"/>
</dbReference>
<proteinExistence type="inferred from homology"/>
<keyword evidence="5 12" id="KW-0812">Transmembrane</keyword>